<proteinExistence type="predicted"/>
<feature type="region of interest" description="Disordered" evidence="1">
    <location>
        <begin position="101"/>
        <end position="120"/>
    </location>
</feature>
<sequence>MVDTPIAKRFDLLCNSFYEVAEIGAISDQSCNALVQAIHDLKIQFSSSSESECTKEHHVTQDGRLCDGKSKTILSPTAVRSRGRPPTVTKESKVDKLLRKSRERKAKKQENKNNNKNQHTFALDGHECGSTIQVSLFSISPLHSDIRKFVFISFSLSNNSHFIFWKQGSNLSISAGNLIQPMVDAMPSVHSSAMVIPPIHGEFTSLLEFRKTLVGQLPQNYTSMRGTPIQCNSARYHSF</sequence>
<evidence type="ECO:0000256" key="1">
    <source>
        <dbReference type="SAM" id="MobiDB-lite"/>
    </source>
</evidence>
<evidence type="ECO:0000313" key="2">
    <source>
        <dbReference type="EMBL" id="JAD22362.1"/>
    </source>
</evidence>
<dbReference type="AlphaFoldDB" id="A0A0A8YHX2"/>
<reference evidence="2" key="1">
    <citation type="submission" date="2014-09" db="EMBL/GenBank/DDBJ databases">
        <authorList>
            <person name="Magalhaes I.L.F."/>
            <person name="Oliveira U."/>
            <person name="Santos F.R."/>
            <person name="Vidigal T.H.D.A."/>
            <person name="Brescovit A.D."/>
            <person name="Santos A.J."/>
        </authorList>
    </citation>
    <scope>NUCLEOTIDE SEQUENCE</scope>
    <source>
        <tissue evidence="2">Shoot tissue taken approximately 20 cm above the soil surface</tissue>
    </source>
</reference>
<organism evidence="2">
    <name type="scientific">Arundo donax</name>
    <name type="common">Giant reed</name>
    <name type="synonym">Donax arundinaceus</name>
    <dbReference type="NCBI Taxonomy" id="35708"/>
    <lineage>
        <taxon>Eukaryota</taxon>
        <taxon>Viridiplantae</taxon>
        <taxon>Streptophyta</taxon>
        <taxon>Embryophyta</taxon>
        <taxon>Tracheophyta</taxon>
        <taxon>Spermatophyta</taxon>
        <taxon>Magnoliopsida</taxon>
        <taxon>Liliopsida</taxon>
        <taxon>Poales</taxon>
        <taxon>Poaceae</taxon>
        <taxon>PACMAD clade</taxon>
        <taxon>Arundinoideae</taxon>
        <taxon>Arundineae</taxon>
        <taxon>Arundo</taxon>
    </lineage>
</organism>
<name>A0A0A8YHX2_ARUDO</name>
<dbReference type="EMBL" id="GBRH01275533">
    <property type="protein sequence ID" value="JAD22362.1"/>
    <property type="molecule type" value="Transcribed_RNA"/>
</dbReference>
<reference evidence="2" key="2">
    <citation type="journal article" date="2015" name="Data Brief">
        <title>Shoot transcriptome of the giant reed, Arundo donax.</title>
        <authorList>
            <person name="Barrero R.A."/>
            <person name="Guerrero F.D."/>
            <person name="Moolhuijzen P."/>
            <person name="Goolsby J.A."/>
            <person name="Tidwell J."/>
            <person name="Bellgard S.E."/>
            <person name="Bellgard M.I."/>
        </authorList>
    </citation>
    <scope>NUCLEOTIDE SEQUENCE</scope>
    <source>
        <tissue evidence="2">Shoot tissue taken approximately 20 cm above the soil surface</tissue>
    </source>
</reference>
<protein>
    <recommendedName>
        <fullName evidence="3">Protein FAR1-RELATED SEQUENCE</fullName>
    </recommendedName>
</protein>
<accession>A0A0A8YHX2</accession>
<evidence type="ECO:0008006" key="3">
    <source>
        <dbReference type="Google" id="ProtNLM"/>
    </source>
</evidence>